<dbReference type="RefSeq" id="WP_130886743.1">
    <property type="nucleotide sequence ID" value="NZ_CP020369.1"/>
</dbReference>
<evidence type="ECO:0000313" key="2">
    <source>
        <dbReference type="Proteomes" id="UP000549134"/>
    </source>
</evidence>
<gene>
    <name evidence="1" type="ORF">HX787_00385</name>
</gene>
<dbReference type="Proteomes" id="UP000549134">
    <property type="component" value="Unassembled WGS sequence"/>
</dbReference>
<dbReference type="AlphaFoldDB" id="A0A7Y8AHK3"/>
<protein>
    <submittedName>
        <fullName evidence="1">Uncharacterized protein</fullName>
    </submittedName>
</protein>
<organism evidence="1 2">
    <name type="scientific">Pseudomonas tolaasii</name>
    <dbReference type="NCBI Taxonomy" id="29442"/>
    <lineage>
        <taxon>Bacteria</taxon>
        <taxon>Pseudomonadati</taxon>
        <taxon>Pseudomonadota</taxon>
        <taxon>Gammaproteobacteria</taxon>
        <taxon>Pseudomonadales</taxon>
        <taxon>Pseudomonadaceae</taxon>
        <taxon>Pseudomonas</taxon>
    </lineage>
</organism>
<reference evidence="1 2" key="1">
    <citation type="submission" date="2020-04" db="EMBL/GenBank/DDBJ databases">
        <title>Molecular characterization of pseudomonads from Agaricus bisporus reveal novel blotch 2 pathogens in Western Europe.</title>
        <authorList>
            <person name="Taparia T."/>
            <person name="Krijger M."/>
            <person name="Haynes E."/>
            <person name="Elpinstone J.G."/>
            <person name="Noble R."/>
            <person name="Van Der Wolf J."/>
        </authorList>
    </citation>
    <scope>NUCLEOTIDE SEQUENCE [LARGE SCALE GENOMIC DNA]</scope>
    <source>
        <strain evidence="1 2">IPO3746</strain>
    </source>
</reference>
<comment type="caution">
    <text evidence="1">The sequence shown here is derived from an EMBL/GenBank/DDBJ whole genome shotgun (WGS) entry which is preliminary data.</text>
</comment>
<dbReference type="GeneID" id="55847464"/>
<dbReference type="EMBL" id="JACAQK010000001">
    <property type="protein sequence ID" value="NWD34298.1"/>
    <property type="molecule type" value="Genomic_DNA"/>
</dbReference>
<proteinExistence type="predicted"/>
<evidence type="ECO:0000313" key="1">
    <source>
        <dbReference type="EMBL" id="NWD34298.1"/>
    </source>
</evidence>
<name>A0A7Y8AHK3_PSETO</name>
<accession>A0A7Y8AHK3</accession>
<sequence>MICIACGVEKEALARSHVIPNFIRKRLTGEAQADGGKKFSFRWVDRKDLPKQDLPKPHLMCEKCDNDLGARVENKIAALLMPNSVDVYEEWKKLPIIPHDIHGIFDGPLTLGIYDYPINELWRLEKFALSIAWRALHDISKSGETFSKAFLGSSRGMNINNTVVRHIFYNDELPNPYHTLQTTYDAFIYYWSPRTIESITNKVDEMPFAWTEIAEDGEFLGVAVMFAYWVIVWPLFEHDGKQYPAKLKRLNKLCFWDWWGHVHKQLIG</sequence>